<dbReference type="InterPro" id="IPR013517">
    <property type="entry name" value="FG-GAP"/>
</dbReference>
<evidence type="ECO:0000256" key="3">
    <source>
        <dbReference type="ARBA" id="ARBA00023180"/>
    </source>
</evidence>
<evidence type="ECO:0000313" key="5">
    <source>
        <dbReference type="EMBL" id="MBW5422729.1"/>
    </source>
</evidence>
<dbReference type="EMBL" id="WMBF01000129">
    <property type="protein sequence ID" value="MBW5422729.1"/>
    <property type="molecule type" value="Genomic_DNA"/>
</dbReference>
<dbReference type="PROSITE" id="PS51470">
    <property type="entry name" value="FG_GAP"/>
    <property type="match status" value="1"/>
</dbReference>
<dbReference type="Proteomes" id="UP001197114">
    <property type="component" value="Unassembled WGS sequence"/>
</dbReference>
<comment type="caution">
    <text evidence="5">The sequence shown here is derived from an EMBL/GenBank/DDBJ whole genome shotgun (WGS) entry which is preliminary data.</text>
</comment>
<evidence type="ECO:0000256" key="4">
    <source>
        <dbReference type="SAM" id="SignalP"/>
    </source>
</evidence>
<proteinExistence type="predicted"/>
<name>A0ABS6YMV3_9ACTN</name>
<dbReference type="PANTHER" id="PTHR36220:SF1">
    <property type="entry name" value="GAMMA TUBULIN COMPLEX COMPONENT C-TERMINAL DOMAIN-CONTAINING PROTEIN"/>
    <property type="match status" value="1"/>
</dbReference>
<sequence>MRRRMSGAGLVAVAIAVFVVAGGPGPQGQQAVAAAACTGGTATDFNGDGVTDTVVADPNATVADAVRAGLVRVVLGDGKGVFEISQATTGMNAVPERGDQFGAARAAYDANGDGCTDLVVGAPYEDVTKDGTDLRDAGAVYVIHGTPAGIGAGSSVESYTQTQFDPGTVTEEYDRFGFALQSGTTSAGAPYLVIGAPGENITSGGKEFADAGCIHYMQGTNKSTANEDDPGVPGIVEAHDRFGYSLTGTNRYFAVGSPGETIGTGTPFAGAVTVFNHTLTGGAPTPLVGLDQGASGEGLDGTAESNDQFGTSIDMTNFRPADQTYNSEALLAIGTPGEAVGSVTNSGAVTVLRIKPSGAYTQLASVDAATDGVEGFPTEGDFFGQRVALVNTDTSAVSSDATIRLAVGVPGRDVKDVKDAGAVHILRPLDSSIGANDKIITRAASGSVLPGTATARDYTGTSLTSGGVNLYVGVPYSKAAETPKGVLYVIPWANLTGSTTTGTTTLKPGTGGIPDAGTSFGVVG</sequence>
<dbReference type="Gene3D" id="2.130.10.130">
    <property type="entry name" value="Integrin alpha, N-terminal"/>
    <property type="match status" value="2"/>
</dbReference>
<dbReference type="Pfam" id="PF01839">
    <property type="entry name" value="FG-GAP"/>
    <property type="match status" value="1"/>
</dbReference>
<dbReference type="SUPFAM" id="SSF69318">
    <property type="entry name" value="Integrin alpha N-terminal domain"/>
    <property type="match status" value="1"/>
</dbReference>
<dbReference type="PANTHER" id="PTHR36220">
    <property type="entry name" value="UNNAMED PRODUCT"/>
    <property type="match status" value="1"/>
</dbReference>
<keyword evidence="2" id="KW-0677">Repeat</keyword>
<keyword evidence="1 4" id="KW-0732">Signal</keyword>
<feature type="signal peptide" evidence="4">
    <location>
        <begin position="1"/>
        <end position="21"/>
    </location>
</feature>
<gene>
    <name evidence="5" type="ORF">GKQ77_14350</name>
</gene>
<organism evidence="5 6">
    <name type="scientific">Streptomyces anatolicus</name>
    <dbReference type="NCBI Taxonomy" id="2675858"/>
    <lineage>
        <taxon>Bacteria</taxon>
        <taxon>Bacillati</taxon>
        <taxon>Actinomycetota</taxon>
        <taxon>Actinomycetes</taxon>
        <taxon>Kitasatosporales</taxon>
        <taxon>Streptomycetaceae</taxon>
        <taxon>Streptomyces</taxon>
    </lineage>
</organism>
<dbReference type="InterPro" id="IPR028994">
    <property type="entry name" value="Integrin_alpha_N"/>
</dbReference>
<evidence type="ECO:0000256" key="1">
    <source>
        <dbReference type="ARBA" id="ARBA00022729"/>
    </source>
</evidence>
<dbReference type="SMART" id="SM00191">
    <property type="entry name" value="Int_alpha"/>
    <property type="match status" value="6"/>
</dbReference>
<accession>A0ABS6YMV3</accession>
<evidence type="ECO:0000256" key="2">
    <source>
        <dbReference type="ARBA" id="ARBA00022737"/>
    </source>
</evidence>
<protein>
    <recommendedName>
        <fullName evidence="7">VCBS repeat-containing protein</fullName>
    </recommendedName>
</protein>
<keyword evidence="6" id="KW-1185">Reference proteome</keyword>
<dbReference type="InterPro" id="IPR013519">
    <property type="entry name" value="Int_alpha_beta-p"/>
</dbReference>
<reference evidence="5 6" key="1">
    <citation type="submission" date="2019-11" db="EMBL/GenBank/DDBJ databases">
        <authorList>
            <person name="Ay H."/>
        </authorList>
    </citation>
    <scope>NUCLEOTIDE SEQUENCE [LARGE SCALE GENOMIC DNA]</scope>
    <source>
        <strain evidence="5 6">BG9H</strain>
    </source>
</reference>
<keyword evidence="3" id="KW-0325">Glycoprotein</keyword>
<feature type="chain" id="PRO_5045639747" description="VCBS repeat-containing protein" evidence="4">
    <location>
        <begin position="22"/>
        <end position="524"/>
    </location>
</feature>
<evidence type="ECO:0008006" key="7">
    <source>
        <dbReference type="Google" id="ProtNLM"/>
    </source>
</evidence>
<evidence type="ECO:0000313" key="6">
    <source>
        <dbReference type="Proteomes" id="UP001197114"/>
    </source>
</evidence>